<protein>
    <submittedName>
        <fullName evidence="2">Transposase family protein</fullName>
    </submittedName>
</protein>
<dbReference type="PROSITE" id="PS50994">
    <property type="entry name" value="INTEGRASE"/>
    <property type="match status" value="1"/>
</dbReference>
<evidence type="ECO:0000313" key="2">
    <source>
        <dbReference type="EMBL" id="MBR7781855.1"/>
    </source>
</evidence>
<dbReference type="SUPFAM" id="SSF53098">
    <property type="entry name" value="Ribonuclease H-like"/>
    <property type="match status" value="1"/>
</dbReference>
<organism evidence="2 3">
    <name type="scientific">Undibacterium luofuense</name>
    <dbReference type="NCBI Taxonomy" id="2828733"/>
    <lineage>
        <taxon>Bacteria</taxon>
        <taxon>Pseudomonadati</taxon>
        <taxon>Pseudomonadota</taxon>
        <taxon>Betaproteobacteria</taxon>
        <taxon>Burkholderiales</taxon>
        <taxon>Oxalobacteraceae</taxon>
        <taxon>Undibacterium</taxon>
    </lineage>
</organism>
<dbReference type="InterPro" id="IPR001584">
    <property type="entry name" value="Integrase_cat-core"/>
</dbReference>
<comment type="caution">
    <text evidence="2">The sequence shown here is derived from an EMBL/GenBank/DDBJ whole genome shotgun (WGS) entry which is preliminary data.</text>
</comment>
<dbReference type="PANTHER" id="PTHR47515:SF1">
    <property type="entry name" value="BLR2054 PROTEIN"/>
    <property type="match status" value="1"/>
</dbReference>
<sequence>MVSVRRIRCLNIVDDFTKQCLATEVDHSLPGRRGVHVLERLAEKCGLPASIRVDNSPKFASKALDAWACECGFKLYLIEPGKQQNAYMECFDGKFRDKYLNEHWFVSLRYAREAIEEWRRDYIEQRPHGTIGYLTLNQFAYSFKSRTLVWFRTNFFWGRQVTSKKTNEI</sequence>
<proteinExistence type="predicted"/>
<gene>
    <name evidence="2" type="ORF">KDM89_06865</name>
</gene>
<evidence type="ECO:0000313" key="3">
    <source>
        <dbReference type="Proteomes" id="UP000680067"/>
    </source>
</evidence>
<dbReference type="PANTHER" id="PTHR47515">
    <property type="entry name" value="LOW CALCIUM RESPONSE LOCUS PROTEIN T"/>
    <property type="match status" value="1"/>
</dbReference>
<dbReference type="InterPro" id="IPR012337">
    <property type="entry name" value="RNaseH-like_sf"/>
</dbReference>
<dbReference type="Gene3D" id="3.30.420.10">
    <property type="entry name" value="Ribonuclease H-like superfamily/Ribonuclease H"/>
    <property type="match status" value="1"/>
</dbReference>
<keyword evidence="3" id="KW-1185">Reference proteome</keyword>
<evidence type="ECO:0000259" key="1">
    <source>
        <dbReference type="PROSITE" id="PS50994"/>
    </source>
</evidence>
<dbReference type="AlphaFoldDB" id="A0A941I6R0"/>
<dbReference type="InterPro" id="IPR036397">
    <property type="entry name" value="RNaseH_sf"/>
</dbReference>
<accession>A0A941I6R0</accession>
<dbReference type="Pfam" id="PF13683">
    <property type="entry name" value="rve_3"/>
    <property type="match status" value="1"/>
</dbReference>
<reference evidence="2" key="1">
    <citation type="submission" date="2021-04" db="EMBL/GenBank/DDBJ databases">
        <title>novel species isolated from subtropical streams in China.</title>
        <authorList>
            <person name="Lu H."/>
        </authorList>
    </citation>
    <scope>NUCLEOTIDE SEQUENCE</scope>
    <source>
        <strain evidence="2">LFS511W</strain>
    </source>
</reference>
<dbReference type="GO" id="GO:0003676">
    <property type="term" value="F:nucleic acid binding"/>
    <property type="evidence" value="ECO:0007669"/>
    <property type="project" value="InterPro"/>
</dbReference>
<dbReference type="GO" id="GO:0015074">
    <property type="term" value="P:DNA integration"/>
    <property type="evidence" value="ECO:0007669"/>
    <property type="project" value="InterPro"/>
</dbReference>
<dbReference type="EMBL" id="JAGSPN010000004">
    <property type="protein sequence ID" value="MBR7781855.1"/>
    <property type="molecule type" value="Genomic_DNA"/>
</dbReference>
<feature type="domain" description="Integrase catalytic" evidence="1">
    <location>
        <begin position="1"/>
        <end position="143"/>
    </location>
</feature>
<dbReference type="Proteomes" id="UP000680067">
    <property type="component" value="Unassembled WGS sequence"/>
</dbReference>
<dbReference type="RefSeq" id="WP_212687214.1">
    <property type="nucleotide sequence ID" value="NZ_JAGSPN010000004.1"/>
</dbReference>
<name>A0A941I6R0_9BURK</name>